<dbReference type="Pfam" id="PF01545">
    <property type="entry name" value="Cation_efflux"/>
    <property type="match status" value="1"/>
</dbReference>
<comment type="subcellular location">
    <subcellularLocation>
        <location evidence="2">Cytoplasmic vesicle</location>
        <location evidence="2">Secretory vesicle</location>
        <location evidence="2">Synaptic vesicle membrane</location>
        <topology evidence="2">Multi-pass membrane protein</topology>
    </subcellularLocation>
    <subcellularLocation>
        <location evidence="1">Early endosome membrane</location>
    </subcellularLocation>
</comment>
<evidence type="ECO:0000256" key="10">
    <source>
        <dbReference type="ARBA" id="ARBA00023329"/>
    </source>
</evidence>
<dbReference type="InterPro" id="IPR058533">
    <property type="entry name" value="Cation_efflux_TM"/>
</dbReference>
<dbReference type="EMBL" id="DTKL01000015">
    <property type="protein sequence ID" value="HGY93453.1"/>
    <property type="molecule type" value="Genomic_DNA"/>
</dbReference>
<evidence type="ECO:0000313" key="13">
    <source>
        <dbReference type="EMBL" id="HGY93453.1"/>
    </source>
</evidence>
<feature type="transmembrane region" description="Helical" evidence="11">
    <location>
        <begin position="107"/>
        <end position="127"/>
    </location>
</feature>
<name>A0A7V4XQT1_9BACT</name>
<feature type="domain" description="Cation efflux protein transmembrane" evidence="12">
    <location>
        <begin position="79"/>
        <end position="192"/>
    </location>
</feature>
<evidence type="ECO:0000256" key="2">
    <source>
        <dbReference type="ARBA" id="ARBA00004644"/>
    </source>
</evidence>
<feature type="transmembrane region" description="Helical" evidence="11">
    <location>
        <begin position="43"/>
        <end position="70"/>
    </location>
</feature>
<evidence type="ECO:0000256" key="8">
    <source>
        <dbReference type="ARBA" id="ARBA00023018"/>
    </source>
</evidence>
<evidence type="ECO:0000256" key="3">
    <source>
        <dbReference type="ARBA" id="ARBA00008731"/>
    </source>
</evidence>
<dbReference type="InterPro" id="IPR026765">
    <property type="entry name" value="Tmem163"/>
</dbReference>
<reference evidence="13" key="1">
    <citation type="journal article" date="2020" name="mSystems">
        <title>Genome- and Community-Level Interaction Insights into Carbon Utilization and Element Cycling Functions of Hydrothermarchaeota in Hydrothermal Sediment.</title>
        <authorList>
            <person name="Zhou Z."/>
            <person name="Liu Y."/>
            <person name="Xu W."/>
            <person name="Pan J."/>
            <person name="Luo Z.H."/>
            <person name="Li M."/>
        </authorList>
    </citation>
    <scope>NUCLEOTIDE SEQUENCE [LARGE SCALE GENOMIC DNA]</scope>
    <source>
        <strain evidence="13">SpSt-855</strain>
    </source>
</reference>
<keyword evidence="9 11" id="KW-0472">Membrane</keyword>
<keyword evidence="6" id="KW-0862">Zinc</keyword>
<dbReference type="SUPFAM" id="SSF161111">
    <property type="entry name" value="Cation efflux protein transmembrane domain-like"/>
    <property type="match status" value="1"/>
</dbReference>
<organism evidence="13">
    <name type="scientific">Acidobacterium capsulatum</name>
    <dbReference type="NCBI Taxonomy" id="33075"/>
    <lineage>
        <taxon>Bacteria</taxon>
        <taxon>Pseudomonadati</taxon>
        <taxon>Acidobacteriota</taxon>
        <taxon>Terriglobia</taxon>
        <taxon>Terriglobales</taxon>
        <taxon>Acidobacteriaceae</taxon>
        <taxon>Acidobacterium</taxon>
    </lineage>
</organism>
<dbReference type="InterPro" id="IPR027469">
    <property type="entry name" value="Cation_efflux_TMD_sf"/>
</dbReference>
<sequence length="203" mass="21002">MTDSCHDAACAKSISGLQALTLAWMIAECAVSLWSAARAHSPALLAFGADSLVELFSAAVVLLQFVPLFALRPVRAARLAGVLLYVLAVVVTGVAVMALVTQRHAETSLPGMAITLAALLVMPLLAWQKRRVARKSGNVALAADAVQSATCAYLAAVTLAGLAVNAVWHVGWVDSAAALVAVPLILLEARRAMRGESCGCGVC</sequence>
<feature type="transmembrane region" description="Helical" evidence="11">
    <location>
        <begin position="166"/>
        <end position="187"/>
    </location>
</feature>
<evidence type="ECO:0000256" key="5">
    <source>
        <dbReference type="ARBA" id="ARBA00022753"/>
    </source>
</evidence>
<evidence type="ECO:0000256" key="4">
    <source>
        <dbReference type="ARBA" id="ARBA00022692"/>
    </source>
</evidence>
<evidence type="ECO:0000256" key="6">
    <source>
        <dbReference type="ARBA" id="ARBA00022833"/>
    </source>
</evidence>
<dbReference type="Gene3D" id="1.20.1510.10">
    <property type="entry name" value="Cation efflux protein transmembrane domain"/>
    <property type="match status" value="1"/>
</dbReference>
<accession>A0A7V4XQT1</accession>
<dbReference type="GO" id="GO:0008324">
    <property type="term" value="F:monoatomic cation transmembrane transporter activity"/>
    <property type="evidence" value="ECO:0007669"/>
    <property type="project" value="InterPro"/>
</dbReference>
<evidence type="ECO:0000256" key="9">
    <source>
        <dbReference type="ARBA" id="ARBA00023136"/>
    </source>
</evidence>
<comment type="similarity">
    <text evidence="3">Belongs to the TMEM163 family.</text>
</comment>
<keyword evidence="8" id="KW-0770">Synapse</keyword>
<feature type="transmembrane region" description="Helical" evidence="11">
    <location>
        <begin position="19"/>
        <end position="37"/>
    </location>
</feature>
<comment type="caution">
    <text evidence="13">The sequence shown here is derived from an EMBL/GenBank/DDBJ whole genome shotgun (WGS) entry which is preliminary data.</text>
</comment>
<protein>
    <submittedName>
        <fullName evidence="13">Cation transporter</fullName>
    </submittedName>
</protein>
<dbReference type="GO" id="GO:0031410">
    <property type="term" value="C:cytoplasmic vesicle"/>
    <property type="evidence" value="ECO:0007669"/>
    <property type="project" value="UniProtKB-KW"/>
</dbReference>
<evidence type="ECO:0000256" key="11">
    <source>
        <dbReference type="SAM" id="Phobius"/>
    </source>
</evidence>
<keyword evidence="7 11" id="KW-1133">Transmembrane helix</keyword>
<gene>
    <name evidence="13" type="ORF">ENW50_02010</name>
</gene>
<dbReference type="PANTHER" id="PTHR31937:SF2">
    <property type="entry name" value="TRANSMEMBRANE PROTEIN 163"/>
    <property type="match status" value="1"/>
</dbReference>
<evidence type="ECO:0000259" key="12">
    <source>
        <dbReference type="Pfam" id="PF01545"/>
    </source>
</evidence>
<keyword evidence="10" id="KW-0968">Cytoplasmic vesicle</keyword>
<dbReference type="AlphaFoldDB" id="A0A7V4XQT1"/>
<dbReference type="PANTHER" id="PTHR31937">
    <property type="entry name" value="TRANSMEMBRANE PROTEIN 163"/>
    <property type="match status" value="1"/>
</dbReference>
<keyword evidence="5" id="KW-0967">Endosome</keyword>
<proteinExistence type="inferred from homology"/>
<keyword evidence="4 11" id="KW-0812">Transmembrane</keyword>
<dbReference type="GO" id="GO:0016020">
    <property type="term" value="C:membrane"/>
    <property type="evidence" value="ECO:0007669"/>
    <property type="project" value="InterPro"/>
</dbReference>
<evidence type="ECO:0000256" key="7">
    <source>
        <dbReference type="ARBA" id="ARBA00022989"/>
    </source>
</evidence>
<feature type="transmembrane region" description="Helical" evidence="11">
    <location>
        <begin position="82"/>
        <end position="101"/>
    </location>
</feature>
<evidence type="ECO:0000256" key="1">
    <source>
        <dbReference type="ARBA" id="ARBA00004146"/>
    </source>
</evidence>
<feature type="transmembrane region" description="Helical" evidence="11">
    <location>
        <begin position="139"/>
        <end position="160"/>
    </location>
</feature>